<dbReference type="STRING" id="1121307.CLCY_5c00600"/>
<gene>
    <name evidence="9 12" type="primary">ispE</name>
    <name evidence="12" type="ORF">CLCY_5c00600</name>
</gene>
<dbReference type="Proteomes" id="UP000036756">
    <property type="component" value="Unassembled WGS sequence"/>
</dbReference>
<organism evidence="12 13">
    <name type="scientific">Clostridium cylindrosporum DSM 605</name>
    <dbReference type="NCBI Taxonomy" id="1121307"/>
    <lineage>
        <taxon>Bacteria</taxon>
        <taxon>Bacillati</taxon>
        <taxon>Bacillota</taxon>
        <taxon>Clostridia</taxon>
        <taxon>Eubacteriales</taxon>
        <taxon>Clostridiaceae</taxon>
        <taxon>Clostridium</taxon>
    </lineage>
</organism>
<dbReference type="InterPro" id="IPR006204">
    <property type="entry name" value="GHMP_kinase_N_dom"/>
</dbReference>
<dbReference type="InterPro" id="IPR013750">
    <property type="entry name" value="GHMP_kinase_C_dom"/>
</dbReference>
<dbReference type="EMBL" id="LFVU01000004">
    <property type="protein sequence ID" value="KMT22821.1"/>
    <property type="molecule type" value="Genomic_DNA"/>
</dbReference>
<keyword evidence="6 9" id="KW-0418">Kinase</keyword>
<dbReference type="Pfam" id="PF08544">
    <property type="entry name" value="GHMP_kinases_C"/>
    <property type="match status" value="1"/>
</dbReference>
<comment type="caution">
    <text evidence="12">The sequence shown here is derived from an EMBL/GenBank/DDBJ whole genome shotgun (WGS) entry which is preliminary data.</text>
</comment>
<dbReference type="Gene3D" id="3.30.70.890">
    <property type="entry name" value="GHMP kinase, C-terminal domain"/>
    <property type="match status" value="1"/>
</dbReference>
<dbReference type="NCBIfam" id="TIGR00154">
    <property type="entry name" value="ispE"/>
    <property type="match status" value="1"/>
</dbReference>
<dbReference type="SUPFAM" id="SSF54211">
    <property type="entry name" value="Ribosomal protein S5 domain 2-like"/>
    <property type="match status" value="1"/>
</dbReference>
<dbReference type="UniPathway" id="UPA00056">
    <property type="reaction ID" value="UER00094"/>
</dbReference>
<evidence type="ECO:0000256" key="5">
    <source>
        <dbReference type="ARBA" id="ARBA00022741"/>
    </source>
</evidence>
<feature type="domain" description="GHMP kinase C-terminal" evidence="11">
    <location>
        <begin position="201"/>
        <end position="262"/>
    </location>
</feature>
<dbReference type="GO" id="GO:0050515">
    <property type="term" value="F:4-(cytidine 5'-diphospho)-2-C-methyl-D-erythritol kinase activity"/>
    <property type="evidence" value="ECO:0007669"/>
    <property type="project" value="UniProtKB-UniRule"/>
</dbReference>
<feature type="domain" description="GHMP kinase N-terminal" evidence="10">
    <location>
        <begin position="65"/>
        <end position="138"/>
    </location>
</feature>
<evidence type="ECO:0000256" key="9">
    <source>
        <dbReference type="HAMAP-Rule" id="MF_00061"/>
    </source>
</evidence>
<dbReference type="PANTHER" id="PTHR43527:SF2">
    <property type="entry name" value="4-DIPHOSPHOCYTIDYL-2-C-METHYL-D-ERYTHRITOL KINASE, CHLOROPLASTIC"/>
    <property type="match status" value="1"/>
</dbReference>
<dbReference type="PATRIC" id="fig|1121307.3.peg.1992"/>
<dbReference type="InterPro" id="IPR036554">
    <property type="entry name" value="GHMP_kinase_C_sf"/>
</dbReference>
<comment type="catalytic activity">
    <reaction evidence="9">
        <text>4-CDP-2-C-methyl-D-erythritol + ATP = 4-CDP-2-C-methyl-D-erythritol 2-phosphate + ADP + H(+)</text>
        <dbReference type="Rhea" id="RHEA:18437"/>
        <dbReference type="ChEBI" id="CHEBI:15378"/>
        <dbReference type="ChEBI" id="CHEBI:30616"/>
        <dbReference type="ChEBI" id="CHEBI:57823"/>
        <dbReference type="ChEBI" id="CHEBI:57919"/>
        <dbReference type="ChEBI" id="CHEBI:456216"/>
        <dbReference type="EC" id="2.7.1.148"/>
    </reaction>
</comment>
<proteinExistence type="inferred from homology"/>
<evidence type="ECO:0000313" key="12">
    <source>
        <dbReference type="EMBL" id="KMT22821.1"/>
    </source>
</evidence>
<evidence type="ECO:0000256" key="4">
    <source>
        <dbReference type="ARBA" id="ARBA00022679"/>
    </source>
</evidence>
<sequence length="281" mass="30680">MKSITLNCPAKINLSLDILGKRSDGYHEIDTIMQTISLEDVIRIEKSNEFSLEVKGGDIPLDDRNIALKAAKLMFDTYKIGGGLSVYIEKNIPVAAGLAGGSTDAAGVIEGINTLYCLNLCKKDLMDIAAMIGSDVPFLMEKGTALCKGRGEIVTPLKSMSGHLVLIAKPPISVSTKEVFNNLKLEKIKKRPNNDILLDCIDDNNIDLLSKNLVNVLETVTIPMHRVIEDIKNIMNEFGALGSIMSGSGPTVFGIFKDKSIDDCYNYLKGDFDEVYIATMK</sequence>
<evidence type="ECO:0000256" key="2">
    <source>
        <dbReference type="ARBA" id="ARBA00012052"/>
    </source>
</evidence>
<dbReference type="OrthoDB" id="9809438at2"/>
<evidence type="ECO:0000256" key="6">
    <source>
        <dbReference type="ARBA" id="ARBA00022777"/>
    </source>
</evidence>
<evidence type="ECO:0000256" key="8">
    <source>
        <dbReference type="ARBA" id="ARBA00032554"/>
    </source>
</evidence>
<dbReference type="PIRSF" id="PIRSF010376">
    <property type="entry name" value="IspE"/>
    <property type="match status" value="1"/>
</dbReference>
<keyword evidence="7 9" id="KW-0067">ATP-binding</keyword>
<dbReference type="EC" id="2.7.1.148" evidence="2 9"/>
<dbReference type="Gene3D" id="3.30.230.10">
    <property type="match status" value="1"/>
</dbReference>
<dbReference type="Pfam" id="PF00288">
    <property type="entry name" value="GHMP_kinases_N"/>
    <property type="match status" value="1"/>
</dbReference>
<comment type="similarity">
    <text evidence="1 9">Belongs to the GHMP kinase family. IspE subfamily.</text>
</comment>
<dbReference type="AlphaFoldDB" id="A0A0J8G583"/>
<dbReference type="InterPro" id="IPR014721">
    <property type="entry name" value="Ribsml_uS5_D2-typ_fold_subgr"/>
</dbReference>
<dbReference type="SUPFAM" id="SSF55060">
    <property type="entry name" value="GHMP Kinase, C-terminal domain"/>
    <property type="match status" value="1"/>
</dbReference>
<name>A0A0J8G583_CLOCY</name>
<evidence type="ECO:0000256" key="1">
    <source>
        <dbReference type="ARBA" id="ARBA00009684"/>
    </source>
</evidence>
<protein>
    <recommendedName>
        <fullName evidence="3 9">4-diphosphocytidyl-2-C-methyl-D-erythritol kinase</fullName>
        <shortName evidence="9">CMK</shortName>
        <ecNumber evidence="2 9">2.7.1.148</ecNumber>
    </recommendedName>
    <alternativeName>
        <fullName evidence="8 9">4-(cytidine-5'-diphospho)-2-C-methyl-D-erythritol kinase</fullName>
    </alternativeName>
</protein>
<reference evidence="12 13" key="1">
    <citation type="submission" date="2015-06" db="EMBL/GenBank/DDBJ databases">
        <title>Draft genome sequence of the purine-degrading Clostridium cylindrosporum HC-1 (DSM 605).</title>
        <authorList>
            <person name="Poehlein A."/>
            <person name="Schiel-Bengelsdorf B."/>
            <person name="Bengelsdorf F."/>
            <person name="Daniel R."/>
            <person name="Duerre P."/>
        </authorList>
    </citation>
    <scope>NUCLEOTIDE SEQUENCE [LARGE SCALE GENOMIC DNA]</scope>
    <source>
        <strain evidence="12 13">DSM 605</strain>
    </source>
</reference>
<keyword evidence="9" id="KW-0414">Isoprene biosynthesis</keyword>
<evidence type="ECO:0000259" key="11">
    <source>
        <dbReference type="Pfam" id="PF08544"/>
    </source>
</evidence>
<evidence type="ECO:0000256" key="3">
    <source>
        <dbReference type="ARBA" id="ARBA00017473"/>
    </source>
</evidence>
<dbReference type="HAMAP" id="MF_00061">
    <property type="entry name" value="IspE"/>
    <property type="match status" value="1"/>
</dbReference>
<evidence type="ECO:0000256" key="7">
    <source>
        <dbReference type="ARBA" id="ARBA00022840"/>
    </source>
</evidence>
<evidence type="ECO:0000313" key="13">
    <source>
        <dbReference type="Proteomes" id="UP000036756"/>
    </source>
</evidence>
<accession>A0A0J8G583</accession>
<feature type="active site" evidence="9">
    <location>
        <position position="135"/>
    </location>
</feature>
<keyword evidence="13" id="KW-1185">Reference proteome</keyword>
<dbReference type="InterPro" id="IPR004424">
    <property type="entry name" value="IspE"/>
</dbReference>
<feature type="binding site" evidence="9">
    <location>
        <begin position="93"/>
        <end position="103"/>
    </location>
    <ligand>
        <name>ATP</name>
        <dbReference type="ChEBI" id="CHEBI:30616"/>
    </ligand>
</feature>
<dbReference type="GO" id="GO:0005524">
    <property type="term" value="F:ATP binding"/>
    <property type="evidence" value="ECO:0007669"/>
    <property type="project" value="UniProtKB-UniRule"/>
</dbReference>
<keyword evidence="4 9" id="KW-0808">Transferase</keyword>
<dbReference type="GO" id="GO:0016114">
    <property type="term" value="P:terpenoid biosynthetic process"/>
    <property type="evidence" value="ECO:0007669"/>
    <property type="project" value="UniProtKB-UniRule"/>
</dbReference>
<evidence type="ECO:0000259" key="10">
    <source>
        <dbReference type="Pfam" id="PF00288"/>
    </source>
</evidence>
<dbReference type="RefSeq" id="WP_048569557.1">
    <property type="nucleotide sequence ID" value="NZ_LFVU01000004.1"/>
</dbReference>
<feature type="active site" evidence="9">
    <location>
        <position position="11"/>
    </location>
</feature>
<dbReference type="PANTHER" id="PTHR43527">
    <property type="entry name" value="4-DIPHOSPHOCYTIDYL-2-C-METHYL-D-ERYTHRITOL KINASE, CHLOROPLASTIC"/>
    <property type="match status" value="1"/>
</dbReference>
<dbReference type="InterPro" id="IPR020568">
    <property type="entry name" value="Ribosomal_Su5_D2-typ_SF"/>
</dbReference>
<dbReference type="GO" id="GO:0019288">
    <property type="term" value="P:isopentenyl diphosphate biosynthetic process, methylerythritol 4-phosphate pathway"/>
    <property type="evidence" value="ECO:0007669"/>
    <property type="project" value="UniProtKB-UniRule"/>
</dbReference>
<keyword evidence="5 9" id="KW-0547">Nucleotide-binding</keyword>
<comment type="pathway">
    <text evidence="9">Isoprenoid biosynthesis; isopentenyl diphosphate biosynthesis via DXP pathway; isopentenyl diphosphate from 1-deoxy-D-xylulose 5-phosphate: step 3/6.</text>
</comment>
<comment type="function">
    <text evidence="9">Catalyzes the phosphorylation of the position 2 hydroxy group of 4-diphosphocytidyl-2C-methyl-D-erythritol.</text>
</comment>